<comment type="caution">
    <text evidence="3">The sequence shown here is derived from an EMBL/GenBank/DDBJ whole genome shotgun (WGS) entry which is preliminary data.</text>
</comment>
<dbReference type="AlphaFoldDB" id="A0A5B0DSX6"/>
<dbReference type="RefSeq" id="WP_149300850.1">
    <property type="nucleotide sequence ID" value="NZ_VTWH01000003.1"/>
</dbReference>
<dbReference type="InterPro" id="IPR004360">
    <property type="entry name" value="Glyas_Fos-R_dOase_dom"/>
</dbReference>
<protein>
    <submittedName>
        <fullName evidence="3">VOC family protein</fullName>
    </submittedName>
</protein>
<evidence type="ECO:0000313" key="4">
    <source>
        <dbReference type="Proteomes" id="UP000324738"/>
    </source>
</evidence>
<dbReference type="Pfam" id="PF00903">
    <property type="entry name" value="Glyoxalase"/>
    <property type="match status" value="1"/>
</dbReference>
<evidence type="ECO:0000259" key="2">
    <source>
        <dbReference type="PROSITE" id="PS51819"/>
    </source>
</evidence>
<dbReference type="EMBL" id="VTWH01000003">
    <property type="protein sequence ID" value="KAA0969566.1"/>
    <property type="molecule type" value="Genomic_DNA"/>
</dbReference>
<dbReference type="PANTHER" id="PTHR43048">
    <property type="entry name" value="METHYLMALONYL-COA EPIMERASE"/>
    <property type="match status" value="1"/>
</dbReference>
<organism evidence="3 4">
    <name type="scientific">Aureimonas fodinaquatilis</name>
    <dbReference type="NCBI Taxonomy" id="2565783"/>
    <lineage>
        <taxon>Bacteria</taxon>
        <taxon>Pseudomonadati</taxon>
        <taxon>Pseudomonadota</taxon>
        <taxon>Alphaproteobacteria</taxon>
        <taxon>Hyphomicrobiales</taxon>
        <taxon>Aurantimonadaceae</taxon>
        <taxon>Aureimonas</taxon>
    </lineage>
</organism>
<name>A0A5B0DSX6_9HYPH</name>
<gene>
    <name evidence="3" type="ORF">FPY71_13635</name>
</gene>
<accession>A0A5B0DSX6</accession>
<dbReference type="InterPro" id="IPR037523">
    <property type="entry name" value="VOC_core"/>
</dbReference>
<sequence length="155" mass="17913">MPATGLNHLSIPTSNLEKSVAFYREYFQMEPIPTYNFGFRTQYMRCGNQQVHVFELPETETRYQHFAMNVDDFMAVYEKASKAGLLDTTFGNPVNEMPDGSVQMYLRDPGGNLVEVDWPDARTLDQTKIPEWKKLSERHEQVGENLQATLYHTGR</sequence>
<dbReference type="SUPFAM" id="SSF54593">
    <property type="entry name" value="Glyoxalase/Bleomycin resistance protein/Dihydroxybiphenyl dioxygenase"/>
    <property type="match status" value="1"/>
</dbReference>
<dbReference type="PANTHER" id="PTHR43048:SF3">
    <property type="entry name" value="METHYLMALONYL-COA EPIMERASE, MITOCHONDRIAL"/>
    <property type="match status" value="1"/>
</dbReference>
<proteinExistence type="predicted"/>
<keyword evidence="1" id="KW-0479">Metal-binding</keyword>
<dbReference type="GO" id="GO:0004493">
    <property type="term" value="F:methylmalonyl-CoA epimerase activity"/>
    <property type="evidence" value="ECO:0007669"/>
    <property type="project" value="TreeGrafter"/>
</dbReference>
<evidence type="ECO:0000256" key="1">
    <source>
        <dbReference type="ARBA" id="ARBA00022723"/>
    </source>
</evidence>
<dbReference type="InterPro" id="IPR051785">
    <property type="entry name" value="MMCE/EMCE_epimerase"/>
</dbReference>
<evidence type="ECO:0000313" key="3">
    <source>
        <dbReference type="EMBL" id="KAA0969566.1"/>
    </source>
</evidence>
<feature type="domain" description="VOC" evidence="2">
    <location>
        <begin position="5"/>
        <end position="119"/>
    </location>
</feature>
<dbReference type="Proteomes" id="UP000324738">
    <property type="component" value="Unassembled WGS sequence"/>
</dbReference>
<keyword evidence="4" id="KW-1185">Reference proteome</keyword>
<dbReference type="GO" id="GO:0046491">
    <property type="term" value="P:L-methylmalonyl-CoA metabolic process"/>
    <property type="evidence" value="ECO:0007669"/>
    <property type="project" value="TreeGrafter"/>
</dbReference>
<dbReference type="CDD" id="cd06587">
    <property type="entry name" value="VOC"/>
    <property type="match status" value="1"/>
</dbReference>
<reference evidence="3 4" key="1">
    <citation type="submission" date="2019-08" db="EMBL/GenBank/DDBJ databases">
        <title>Aureimonas fodiniaquatilis sp. nov., isolated from a coal mine wastewater.</title>
        <authorList>
            <person name="Kim W."/>
        </authorList>
    </citation>
    <scope>NUCLEOTIDE SEQUENCE [LARGE SCALE GENOMIC DNA]</scope>
    <source>
        <strain evidence="3 4">CAU 1482</strain>
    </source>
</reference>
<dbReference type="GO" id="GO:0046872">
    <property type="term" value="F:metal ion binding"/>
    <property type="evidence" value="ECO:0007669"/>
    <property type="project" value="UniProtKB-KW"/>
</dbReference>
<dbReference type="Gene3D" id="3.10.180.10">
    <property type="entry name" value="2,3-Dihydroxybiphenyl 1,2-Dioxygenase, domain 1"/>
    <property type="match status" value="1"/>
</dbReference>
<dbReference type="InterPro" id="IPR029068">
    <property type="entry name" value="Glyas_Bleomycin-R_OHBP_Dase"/>
</dbReference>
<dbReference type="OrthoDB" id="5243302at2"/>
<dbReference type="PROSITE" id="PS51819">
    <property type="entry name" value="VOC"/>
    <property type="match status" value="1"/>
</dbReference>